<dbReference type="PANTHER" id="PTHR34980:SF2">
    <property type="entry name" value="INNER MEMBRANE PROTEIN YHAH-RELATED"/>
    <property type="match status" value="1"/>
</dbReference>
<feature type="transmembrane region" description="Helical" evidence="1">
    <location>
        <begin position="130"/>
        <end position="154"/>
    </location>
</feature>
<evidence type="ECO:0000256" key="1">
    <source>
        <dbReference type="SAM" id="Phobius"/>
    </source>
</evidence>
<dbReference type="InterPro" id="IPR008523">
    <property type="entry name" value="DUF805"/>
</dbReference>
<reference evidence="2 3" key="1">
    <citation type="submission" date="2018-04" db="EMBL/GenBank/DDBJ databases">
        <title>Genomic Encyclopedia of Type Strains, Phase IV (KMG-IV): sequencing the most valuable type-strain genomes for metagenomic binning, comparative biology and taxonomic classification.</title>
        <authorList>
            <person name="Goeker M."/>
        </authorList>
    </citation>
    <scope>NUCLEOTIDE SEQUENCE [LARGE SCALE GENOMIC DNA]</scope>
    <source>
        <strain evidence="2 3">DSM 28795</strain>
    </source>
</reference>
<dbReference type="PANTHER" id="PTHR34980">
    <property type="entry name" value="INNER MEMBRANE PROTEIN-RELATED-RELATED"/>
    <property type="match status" value="1"/>
</dbReference>
<accession>A0A2U1D9S0</accession>
<keyword evidence="1" id="KW-0812">Transmembrane</keyword>
<organism evidence="2 3">
    <name type="scientific">Convivina intestini</name>
    <dbReference type="NCBI Taxonomy" id="1505726"/>
    <lineage>
        <taxon>Bacteria</taxon>
        <taxon>Bacillati</taxon>
        <taxon>Bacillota</taxon>
        <taxon>Bacilli</taxon>
        <taxon>Lactobacillales</taxon>
        <taxon>Lactobacillaceae</taxon>
        <taxon>Convivina</taxon>
    </lineage>
</organism>
<comment type="caution">
    <text evidence="2">The sequence shown here is derived from an EMBL/GenBank/DDBJ whole genome shotgun (WGS) entry which is preliminary data.</text>
</comment>
<feature type="transmembrane region" description="Helical" evidence="1">
    <location>
        <begin position="73"/>
        <end position="93"/>
    </location>
</feature>
<keyword evidence="3" id="KW-1185">Reference proteome</keyword>
<feature type="transmembrane region" description="Helical" evidence="1">
    <location>
        <begin position="105"/>
        <end position="124"/>
    </location>
</feature>
<dbReference type="Proteomes" id="UP000245433">
    <property type="component" value="Unassembled WGS sequence"/>
</dbReference>
<name>A0A2U1D9S0_9LACO</name>
<dbReference type="OrthoDB" id="2285053at2"/>
<dbReference type="AlphaFoldDB" id="A0A2U1D9S0"/>
<gene>
    <name evidence="2" type="ORF">C7384_10436</name>
</gene>
<evidence type="ECO:0000313" key="3">
    <source>
        <dbReference type="Proteomes" id="UP000245433"/>
    </source>
</evidence>
<feature type="transmembrane region" description="Helical" evidence="1">
    <location>
        <begin position="27"/>
        <end position="53"/>
    </location>
</feature>
<evidence type="ECO:0000313" key="2">
    <source>
        <dbReference type="EMBL" id="PVY84292.1"/>
    </source>
</evidence>
<dbReference type="Pfam" id="PF05656">
    <property type="entry name" value="DUF805"/>
    <property type="match status" value="1"/>
</dbReference>
<protein>
    <submittedName>
        <fullName evidence="2">Uncharacterized membrane protein YhaH (DUF805 family)</fullName>
    </submittedName>
</protein>
<dbReference type="EMBL" id="QEKT01000004">
    <property type="protein sequence ID" value="PVY84292.1"/>
    <property type="molecule type" value="Genomic_DNA"/>
</dbReference>
<keyword evidence="1" id="KW-1133">Transmembrane helix</keyword>
<dbReference type="GO" id="GO:0005886">
    <property type="term" value="C:plasma membrane"/>
    <property type="evidence" value="ECO:0007669"/>
    <property type="project" value="TreeGrafter"/>
</dbReference>
<proteinExistence type="predicted"/>
<keyword evidence="1" id="KW-0472">Membrane</keyword>
<sequence>MISMTKAFKNYWRNYFNFSGDATRAEYWWMVIWSFLFTILWSAAGTAVAYYHTSAVKKLIAATDYTRLNLPPAVMAWMGITVFVGLLLVIPSLSLEVRRLHNTGLASFWVWLLVLADLSTKIATEFVNSMPLTIATTILSLIIFILILIPSNFFEYAHIIGRDR</sequence>